<evidence type="ECO:0000313" key="1">
    <source>
        <dbReference type="EMBL" id="KON65737.1"/>
    </source>
</evidence>
<dbReference type="Proteomes" id="UP000037566">
    <property type="component" value="Unassembled WGS sequence"/>
</dbReference>
<proteinExistence type="predicted"/>
<keyword evidence="2" id="KW-1185">Reference proteome</keyword>
<dbReference type="STRING" id="33995.KOEU_04240"/>
<organism evidence="1 2">
    <name type="scientific">Komagataeibacter europaeus</name>
    <name type="common">Gluconacetobacter europaeus</name>
    <dbReference type="NCBI Taxonomy" id="33995"/>
    <lineage>
        <taxon>Bacteria</taxon>
        <taxon>Pseudomonadati</taxon>
        <taxon>Pseudomonadota</taxon>
        <taxon>Alphaproteobacteria</taxon>
        <taxon>Acetobacterales</taxon>
        <taxon>Acetobacteraceae</taxon>
        <taxon>Komagataeibacter</taxon>
    </lineage>
</organism>
<dbReference type="OrthoDB" id="7283982at2"/>
<gene>
    <name evidence="1" type="ORF">KOEU_04240</name>
</gene>
<evidence type="ECO:0000313" key="2">
    <source>
        <dbReference type="Proteomes" id="UP000037566"/>
    </source>
</evidence>
<dbReference type="PATRIC" id="fig|33995.3.peg.459"/>
<reference evidence="1" key="1">
    <citation type="submission" date="2015-08" db="EMBL/GenBank/DDBJ databases">
        <title>Draft genome sequence of Komagataeibacter europaeus CECT 8546 a cellulose producer strain from vinegar produced by the traditional method.</title>
        <authorList>
            <person name="Poehlein A."/>
            <person name="Valera M.J."/>
            <person name="Haack F.S."/>
            <person name="Mas A."/>
            <person name="Daniel R."/>
            <person name="Streit W.R."/>
            <person name="Mateo E."/>
        </authorList>
    </citation>
    <scope>NUCLEOTIDE SEQUENCE [LARGE SCALE GENOMIC DNA]</scope>
    <source>
        <strain evidence="1">CECT 8546</strain>
    </source>
</reference>
<dbReference type="EMBL" id="LHUQ01000002">
    <property type="protein sequence ID" value="KON65737.1"/>
    <property type="molecule type" value="Genomic_DNA"/>
</dbReference>
<dbReference type="RefSeq" id="WP_053322797.1">
    <property type="nucleotide sequence ID" value="NZ_LHUQ01000002.1"/>
</dbReference>
<name>A0A0M0EKE2_KOMEU</name>
<sequence>MTITAQNYILYRTTALTYQPASYTGIDGKTVTPAAVTTQAVGYVVGTQMLFSLTGITVPAGFAYALDADGKYPVGSIYTPPAAS</sequence>
<accession>A0A0M0EKE2</accession>
<dbReference type="AlphaFoldDB" id="A0A0M0EKE2"/>
<comment type="caution">
    <text evidence="1">The sequence shown here is derived from an EMBL/GenBank/DDBJ whole genome shotgun (WGS) entry which is preliminary data.</text>
</comment>
<protein>
    <submittedName>
        <fullName evidence="1">Uncharacterized protein</fullName>
    </submittedName>
</protein>